<keyword evidence="2" id="KW-1185">Reference proteome</keyword>
<accession>A1ZRW0</accession>
<evidence type="ECO:0000313" key="1">
    <source>
        <dbReference type="EMBL" id="EAY26848.1"/>
    </source>
</evidence>
<reference evidence="1 2" key="1">
    <citation type="submission" date="2007-01" db="EMBL/GenBank/DDBJ databases">
        <authorList>
            <person name="Haygood M."/>
            <person name="Podell S."/>
            <person name="Anderson C."/>
            <person name="Hopkinson B."/>
            <person name="Roe K."/>
            <person name="Barbeau K."/>
            <person name="Gaasterland T."/>
            <person name="Ferriera S."/>
            <person name="Johnson J."/>
            <person name="Kravitz S."/>
            <person name="Beeson K."/>
            <person name="Sutton G."/>
            <person name="Rogers Y.-H."/>
            <person name="Friedman R."/>
            <person name="Frazier M."/>
            <person name="Venter J.C."/>
        </authorList>
    </citation>
    <scope>NUCLEOTIDE SEQUENCE [LARGE SCALE GENOMIC DNA]</scope>
    <source>
        <strain evidence="1 2">ATCC 23134</strain>
    </source>
</reference>
<comment type="caution">
    <text evidence="1">The sequence shown here is derived from an EMBL/GenBank/DDBJ whole genome shotgun (WGS) entry which is preliminary data.</text>
</comment>
<proteinExistence type="predicted"/>
<sequence length="199" mass="22959">MLEIHKYYKMLKDESIILSHNGALDSEVIDLLLDLTDKKLTKLKIRRGVRKKIFNILVECLQNTLHYIKEFDEDIPIVHSPFLIVIKKENSFIISTGNFVTEDRAEFLKTKLSEINTLSQEDLQKHYIQALDKKTLPTEGGAGLGLVDIVRRSKHRVLFDFQEIITSGDRLPNDNTSDVGVMEDKETYLLFNLQIEVAR</sequence>
<dbReference type="NCBIfam" id="NF038262">
    <property type="entry name" value="SiaB_fam_kinase"/>
    <property type="match status" value="1"/>
</dbReference>
<protein>
    <submittedName>
        <fullName evidence="1">Uncharacterized protein</fullName>
    </submittedName>
</protein>
<dbReference type="Pfam" id="PF19788">
    <property type="entry name" value="DUF6272"/>
    <property type="match status" value="1"/>
</dbReference>
<dbReference type="AlphaFoldDB" id="A1ZRW0"/>
<dbReference type="EMBL" id="AAWS01000029">
    <property type="protein sequence ID" value="EAY26848.1"/>
    <property type="molecule type" value="Genomic_DNA"/>
</dbReference>
<evidence type="ECO:0000313" key="2">
    <source>
        <dbReference type="Proteomes" id="UP000004095"/>
    </source>
</evidence>
<organism evidence="1 2">
    <name type="scientific">Microscilla marina ATCC 23134</name>
    <dbReference type="NCBI Taxonomy" id="313606"/>
    <lineage>
        <taxon>Bacteria</taxon>
        <taxon>Pseudomonadati</taxon>
        <taxon>Bacteroidota</taxon>
        <taxon>Cytophagia</taxon>
        <taxon>Cytophagales</taxon>
        <taxon>Microscillaceae</taxon>
        <taxon>Microscilla</taxon>
    </lineage>
</organism>
<dbReference type="Proteomes" id="UP000004095">
    <property type="component" value="Unassembled WGS sequence"/>
</dbReference>
<dbReference type="InterPro" id="IPR046239">
    <property type="entry name" value="DUF6272"/>
</dbReference>
<gene>
    <name evidence="1" type="ORF">M23134_04798</name>
</gene>
<name>A1ZRW0_MICM2</name>